<organism evidence="1 2">
    <name type="scientific">Macleaya cordata</name>
    <name type="common">Five-seeded plume-poppy</name>
    <name type="synonym">Bocconia cordata</name>
    <dbReference type="NCBI Taxonomy" id="56857"/>
    <lineage>
        <taxon>Eukaryota</taxon>
        <taxon>Viridiplantae</taxon>
        <taxon>Streptophyta</taxon>
        <taxon>Embryophyta</taxon>
        <taxon>Tracheophyta</taxon>
        <taxon>Spermatophyta</taxon>
        <taxon>Magnoliopsida</taxon>
        <taxon>Ranunculales</taxon>
        <taxon>Papaveraceae</taxon>
        <taxon>Papaveroideae</taxon>
        <taxon>Macleaya</taxon>
    </lineage>
</organism>
<dbReference type="OrthoDB" id="608866at2759"/>
<keyword evidence="2" id="KW-1185">Reference proteome</keyword>
<dbReference type="EMBL" id="MVGT01002370">
    <property type="protein sequence ID" value="OVA08031.1"/>
    <property type="molecule type" value="Genomic_DNA"/>
</dbReference>
<dbReference type="InParanoid" id="A0A200QC13"/>
<accession>A0A200QC13</accession>
<dbReference type="STRING" id="56857.A0A200QC13"/>
<name>A0A200QC13_MACCD</name>
<evidence type="ECO:0000313" key="2">
    <source>
        <dbReference type="Proteomes" id="UP000195402"/>
    </source>
</evidence>
<evidence type="ECO:0000313" key="1">
    <source>
        <dbReference type="EMBL" id="OVA08031.1"/>
    </source>
</evidence>
<dbReference type="Proteomes" id="UP000195402">
    <property type="component" value="Unassembled WGS sequence"/>
</dbReference>
<dbReference type="FunCoup" id="A0A200QC13">
    <property type="interactions" value="1269"/>
</dbReference>
<dbReference type="PANTHER" id="PTHR46993:SF6">
    <property type="entry name" value="MYB TRANSCRIPTION FACTOR"/>
    <property type="match status" value="1"/>
</dbReference>
<protein>
    <submittedName>
        <fullName evidence="1">Uncharacterized protein</fullName>
    </submittedName>
</protein>
<proteinExistence type="predicted"/>
<dbReference type="AlphaFoldDB" id="A0A200QC13"/>
<dbReference type="PANTHER" id="PTHR46993">
    <property type="entry name" value="MYB TRANSCRIPTION FACTOR"/>
    <property type="match status" value="1"/>
</dbReference>
<reference evidence="1 2" key="1">
    <citation type="journal article" date="2017" name="Mol. Plant">
        <title>The Genome of Medicinal Plant Macleaya cordata Provides New Insights into Benzylisoquinoline Alkaloids Metabolism.</title>
        <authorList>
            <person name="Liu X."/>
            <person name="Liu Y."/>
            <person name="Huang P."/>
            <person name="Ma Y."/>
            <person name="Qing Z."/>
            <person name="Tang Q."/>
            <person name="Cao H."/>
            <person name="Cheng P."/>
            <person name="Zheng Y."/>
            <person name="Yuan Z."/>
            <person name="Zhou Y."/>
            <person name="Liu J."/>
            <person name="Tang Z."/>
            <person name="Zhuo Y."/>
            <person name="Zhang Y."/>
            <person name="Yu L."/>
            <person name="Huang J."/>
            <person name="Yang P."/>
            <person name="Peng Q."/>
            <person name="Zhang J."/>
            <person name="Jiang W."/>
            <person name="Zhang Z."/>
            <person name="Lin K."/>
            <person name="Ro D.K."/>
            <person name="Chen X."/>
            <person name="Xiong X."/>
            <person name="Shang Y."/>
            <person name="Huang S."/>
            <person name="Zeng J."/>
        </authorList>
    </citation>
    <scope>NUCLEOTIDE SEQUENCE [LARGE SCALE GENOMIC DNA]</scope>
    <source>
        <strain evidence="2">cv. BLH2017</strain>
        <tissue evidence="1">Root</tissue>
    </source>
</reference>
<gene>
    <name evidence="1" type="ORF">BVC80_8625g5</name>
</gene>
<comment type="caution">
    <text evidence="1">The sequence shown here is derived from an EMBL/GenBank/DDBJ whole genome shotgun (WGS) entry which is preliminary data.</text>
</comment>
<dbReference type="OMA" id="WNINVRN"/>
<sequence>MIEDYDYEHGILVFDLMREAYHAVVVHCTMMCLKENPDDISNYFDAVIWRGRISDMERWEKVGLDSERLKDTRDEIEEALWNINVRNDVLTRDTWNDTLKSLRVFLTDVVEEISPSFLQIAAKTMSGKGKVHSSLRKLLVDQVEEREACSSDVPRDDFNVNIGDHLGHEGSDMAIGSCMEMPHTTNCKPSIIATPEVRKVQEALKSSTLDLQVVVEDPLLDALLLAANISASMAREETKNSLANQNVVYKGVCVPSVEEGVKAINADETNTRN</sequence>